<accession>A0A523UZD1</accession>
<dbReference type="AlphaFoldDB" id="A0A523UZD1"/>
<comment type="caution">
    <text evidence="4">The sequence shown here is derived from an EMBL/GenBank/DDBJ whole genome shotgun (WGS) entry which is preliminary data.</text>
</comment>
<dbReference type="EMBL" id="SOJN01000005">
    <property type="protein sequence ID" value="TET47862.1"/>
    <property type="molecule type" value="Genomic_DNA"/>
</dbReference>
<protein>
    <recommendedName>
        <fullName evidence="3">FlgD/Vpr Ig-like domain-containing protein</fullName>
    </recommendedName>
</protein>
<proteinExistence type="predicted"/>
<feature type="signal peptide" evidence="2">
    <location>
        <begin position="1"/>
        <end position="28"/>
    </location>
</feature>
<gene>
    <name evidence="4" type="ORF">E3J62_00190</name>
</gene>
<dbReference type="InterPro" id="IPR015943">
    <property type="entry name" value="WD40/YVTN_repeat-like_dom_sf"/>
</dbReference>
<organism evidence="4 5">
    <name type="scientific">candidate division TA06 bacterium</name>
    <dbReference type="NCBI Taxonomy" id="2250710"/>
    <lineage>
        <taxon>Bacteria</taxon>
        <taxon>Bacteria division TA06</taxon>
    </lineage>
</organism>
<dbReference type="Pfam" id="PF07494">
    <property type="entry name" value="Reg_prop"/>
    <property type="match status" value="1"/>
</dbReference>
<evidence type="ECO:0000313" key="4">
    <source>
        <dbReference type="EMBL" id="TET47862.1"/>
    </source>
</evidence>
<dbReference type="Gene3D" id="2.130.10.10">
    <property type="entry name" value="YVTN repeat-like/Quinoprotein amine dehydrogenase"/>
    <property type="match status" value="1"/>
</dbReference>
<reference evidence="4 5" key="1">
    <citation type="submission" date="2019-03" db="EMBL/GenBank/DDBJ databases">
        <title>Metabolic potential of uncultured bacteria and archaea associated with petroleum seepage in deep-sea sediments.</title>
        <authorList>
            <person name="Dong X."/>
            <person name="Hubert C."/>
        </authorList>
    </citation>
    <scope>NUCLEOTIDE SEQUENCE [LARGE SCALE GENOMIC DNA]</scope>
    <source>
        <strain evidence="4">E44_bin18</strain>
    </source>
</reference>
<dbReference type="Gene3D" id="2.60.40.4070">
    <property type="match status" value="1"/>
</dbReference>
<keyword evidence="2" id="KW-0732">Signal</keyword>
<feature type="chain" id="PRO_5022146894" description="FlgD/Vpr Ig-like domain-containing protein" evidence="2">
    <location>
        <begin position="29"/>
        <end position="1007"/>
    </location>
</feature>
<dbReference type="Proteomes" id="UP000315525">
    <property type="component" value="Unassembled WGS sequence"/>
</dbReference>
<sequence>MKNLTQFFRLAIILAGVALVANPLFCRADIPEVDWTQTDWSGGEGQEQWEDPTKYLSDNQMNGWRGPGDLLLDAPNYDYWYETLVLGGGVKSFKSLLALSDGTVLACNTPGYVFRSTDQGETWSGAAVGFGVTRVNCMLEDRQGTIYIGTYPNGLVLKSTDDGAHWVPTGEIPGTPACIWDLIEVDELSEFALWAAKDWNAGGGPVARSYDGGDNWEDLPSFPSADDGCRRLVQTEEAGQLVIYASAYFYSSPELGMDVFKTTGPNLGDDWESIGRIETGPQYETKIPALLWADNGINGWLYAGTGAYWGRVYRYESPDWVQTGVLLEKGRVTDLIQADNGDLYATLGGNWTTDADVARSGDMGDNWHSVAYHPQTSSVYDIMQAPDGTLYDGTSWNKVMKAGYFTEGELVSSVYDTRSILTQYRTIVYSVNENDGVITVKARTDDNSDMSTAPDWSQCSRYDSGDPLPKAPDVEDGERYIQYQITMVPDDDVAPNWSPELQEITLTYALPCLQSSSPEATAYPQGRKIVSVPGADLGDIWVCYQDDWEIYVAHSLDGGSGWVEKTCVGEIYSQTLALCAQLYPCIAVPPPPFSAVAPDVYWVDTCGRLWVVTREGNGWSEPILLVDGYQYDVRFGQPAVAISPIDGLVHIVFGCEWVDALEEVARTDIRHGIWDRASYQTWDPYELGMVDIVMYSKECRTPSIEFDENNGLLHLVYERMGDILSRYWPSPTPLPWLWSEPKLVSDGVMRAEYPFVNADESYVYAAWEASDMTQVHPEVYWKYKEITAEVWPSGLGDNISDTYDRNSVYASILHGIYATWSESYVDNNYEIAFKESPWIDPWTNISDTDKDSKYSHMEIQYDGPSGTSFFLWTDGEARPYDVMVRPKVLSLVGQGLSVTGPAGRESRLAYSGKSTEHAPQIVSHPNPAAGKIRVEYLVSSDTPHKLEVFDISGRMVAALDLGSPRPGWNSVSWGGLDPKGERLPPGTYFLHIRGQSPGPTGKVVLVR</sequence>
<dbReference type="SUPFAM" id="SSF110296">
    <property type="entry name" value="Oligoxyloglucan reducing end-specific cellobiohydrolase"/>
    <property type="match status" value="1"/>
</dbReference>
<dbReference type="InterPro" id="IPR011110">
    <property type="entry name" value="Reg_prop"/>
</dbReference>
<feature type="compositionally biased region" description="Polar residues" evidence="1">
    <location>
        <begin position="449"/>
        <end position="461"/>
    </location>
</feature>
<feature type="domain" description="FlgD/Vpr Ig-like" evidence="3">
    <location>
        <begin position="931"/>
        <end position="993"/>
    </location>
</feature>
<dbReference type="InterPro" id="IPR025965">
    <property type="entry name" value="FlgD/Vpr_Ig-like"/>
</dbReference>
<evidence type="ECO:0000256" key="2">
    <source>
        <dbReference type="SAM" id="SignalP"/>
    </source>
</evidence>
<dbReference type="Pfam" id="PF13860">
    <property type="entry name" value="FlgD_ig"/>
    <property type="match status" value="1"/>
</dbReference>
<name>A0A523UZD1_UNCT6</name>
<evidence type="ECO:0000259" key="3">
    <source>
        <dbReference type="Pfam" id="PF13860"/>
    </source>
</evidence>
<evidence type="ECO:0000313" key="5">
    <source>
        <dbReference type="Proteomes" id="UP000315525"/>
    </source>
</evidence>
<dbReference type="CDD" id="cd15482">
    <property type="entry name" value="Sialidase_non-viral"/>
    <property type="match status" value="1"/>
</dbReference>
<evidence type="ECO:0000256" key="1">
    <source>
        <dbReference type="SAM" id="MobiDB-lite"/>
    </source>
</evidence>
<feature type="region of interest" description="Disordered" evidence="1">
    <location>
        <begin position="446"/>
        <end position="471"/>
    </location>
</feature>